<dbReference type="InterPro" id="IPR005234">
    <property type="entry name" value="ScpB_csome_segregation"/>
</dbReference>
<dbReference type="GO" id="GO:0006260">
    <property type="term" value="P:DNA replication"/>
    <property type="evidence" value="ECO:0007669"/>
    <property type="project" value="UniProtKB-UniRule"/>
</dbReference>
<gene>
    <name evidence="5 6" type="primary">scpB</name>
    <name evidence="6" type="ORF">AHLFYP4_00180</name>
</gene>
<dbReference type="NCBIfam" id="TIGR00281">
    <property type="entry name" value="SMC-Scp complex subunit ScpB"/>
    <property type="match status" value="1"/>
</dbReference>
<dbReference type="InterPro" id="IPR036390">
    <property type="entry name" value="WH_DNA-bd_sf"/>
</dbReference>
<comment type="subcellular location">
    <subcellularLocation>
        <location evidence="5">Cytoplasm</location>
    </subcellularLocation>
    <text evidence="5">Associated with two foci at the outer edges of the nucleoid region in young cells, and at four foci within both cell halves in older cells.</text>
</comment>
<evidence type="ECO:0000256" key="2">
    <source>
        <dbReference type="ARBA" id="ARBA00022618"/>
    </source>
</evidence>
<dbReference type="Pfam" id="PF04079">
    <property type="entry name" value="SMC_ScpB"/>
    <property type="match status" value="1"/>
</dbReference>
<evidence type="ECO:0000256" key="4">
    <source>
        <dbReference type="ARBA" id="ARBA00023306"/>
    </source>
</evidence>
<organism evidence="6">
    <name type="scientific">Anaerostipes hadrus</name>
    <dbReference type="NCBI Taxonomy" id="649756"/>
    <lineage>
        <taxon>Bacteria</taxon>
        <taxon>Bacillati</taxon>
        <taxon>Bacillota</taxon>
        <taxon>Clostridia</taxon>
        <taxon>Lachnospirales</taxon>
        <taxon>Lachnospiraceae</taxon>
        <taxon>Anaerostipes</taxon>
    </lineage>
</organism>
<dbReference type="HAMAP" id="MF_01804">
    <property type="entry name" value="ScpB"/>
    <property type="match status" value="1"/>
</dbReference>
<dbReference type="GO" id="GO:0005737">
    <property type="term" value="C:cytoplasm"/>
    <property type="evidence" value="ECO:0007669"/>
    <property type="project" value="UniProtKB-SubCell"/>
</dbReference>
<proteinExistence type="inferred from homology"/>
<keyword evidence="1 5" id="KW-0963">Cytoplasm</keyword>
<dbReference type="EMBL" id="CACRSX010000005">
    <property type="protein sequence ID" value="VYS73669.1"/>
    <property type="molecule type" value="Genomic_DNA"/>
</dbReference>
<reference evidence="6" key="1">
    <citation type="submission" date="2019-11" db="EMBL/GenBank/DDBJ databases">
        <authorList>
            <person name="Feng L."/>
        </authorList>
    </citation>
    <scope>NUCLEOTIDE SEQUENCE</scope>
    <source>
        <strain evidence="6">AhadrusLFYP4</strain>
    </source>
</reference>
<dbReference type="PIRSF" id="PIRSF019345">
    <property type="entry name" value="ScpB"/>
    <property type="match status" value="1"/>
</dbReference>
<dbReference type="GO" id="GO:0051304">
    <property type="term" value="P:chromosome separation"/>
    <property type="evidence" value="ECO:0007669"/>
    <property type="project" value="InterPro"/>
</dbReference>
<dbReference type="SUPFAM" id="SSF46785">
    <property type="entry name" value="Winged helix' DNA-binding domain"/>
    <property type="match status" value="2"/>
</dbReference>
<protein>
    <recommendedName>
        <fullName evidence="5">Segregation and condensation protein B</fullName>
    </recommendedName>
</protein>
<comment type="similarity">
    <text evidence="5">Belongs to the ScpB family.</text>
</comment>
<dbReference type="InterPro" id="IPR036388">
    <property type="entry name" value="WH-like_DNA-bd_sf"/>
</dbReference>
<dbReference type="AlphaFoldDB" id="A0A6N2R071"/>
<keyword evidence="2 5" id="KW-0132">Cell division</keyword>
<comment type="subunit">
    <text evidence="5">Homodimer. Homodimerization may be required to stabilize the binding of ScpA to the Smc head domains. Component of a cohesin-like complex composed of ScpA, ScpB and the Smc homodimer, in which ScpA and ScpB bind to the head domain of Smc. The presence of the three proteins is required for the association of the complex with DNA.</text>
</comment>
<evidence type="ECO:0000256" key="3">
    <source>
        <dbReference type="ARBA" id="ARBA00022829"/>
    </source>
</evidence>
<dbReference type="RefSeq" id="WP_008392584.1">
    <property type="nucleotide sequence ID" value="NZ_BAABXM010000001.1"/>
</dbReference>
<evidence type="ECO:0000256" key="1">
    <source>
        <dbReference type="ARBA" id="ARBA00022490"/>
    </source>
</evidence>
<evidence type="ECO:0000256" key="5">
    <source>
        <dbReference type="HAMAP-Rule" id="MF_01804"/>
    </source>
</evidence>
<dbReference type="PANTHER" id="PTHR34298:SF2">
    <property type="entry name" value="SEGREGATION AND CONDENSATION PROTEIN B"/>
    <property type="match status" value="1"/>
</dbReference>
<dbReference type="Gene3D" id="1.10.10.10">
    <property type="entry name" value="Winged helix-like DNA-binding domain superfamily/Winged helix DNA-binding domain"/>
    <property type="match status" value="2"/>
</dbReference>
<evidence type="ECO:0000313" key="6">
    <source>
        <dbReference type="EMBL" id="VYS73669.1"/>
    </source>
</evidence>
<sequence>MKNKLAAIEGILFSMGTSVTRRQLMEALEIDDEQFDELIKLLQIEYDKEERGIRLLELDDAYQLCTKTEYYGSLIRIVNHPKKPRLTDVMLETLSIIAYKQPVTKQEIEAIRGVKCDHPINKLLEYRLIKEAGRLDAIGRPILFRTTEEFLRCFGVKSTDDLPVVGEEQVEDFKIQAQEEVKYTLDETSLEEEMEEM</sequence>
<dbReference type="GO" id="GO:0051301">
    <property type="term" value="P:cell division"/>
    <property type="evidence" value="ECO:0007669"/>
    <property type="project" value="UniProtKB-KW"/>
</dbReference>
<accession>A0A6N2R071</accession>
<dbReference type="PANTHER" id="PTHR34298">
    <property type="entry name" value="SEGREGATION AND CONDENSATION PROTEIN B"/>
    <property type="match status" value="1"/>
</dbReference>
<keyword evidence="3 5" id="KW-0159">Chromosome partition</keyword>
<comment type="function">
    <text evidence="5">Participates in chromosomal partition during cell division. May act via the formation of a condensin-like complex containing Smc and ScpA that pull DNA away from mid-cell into both cell halves.</text>
</comment>
<name>A0A6N2R071_ANAHA</name>
<keyword evidence="4 5" id="KW-0131">Cell cycle</keyword>